<dbReference type="PROSITE" id="PS51800">
    <property type="entry name" value="ZF_CHHC_U11_48K"/>
    <property type="match status" value="1"/>
</dbReference>
<feature type="region of interest" description="Disordered" evidence="13">
    <location>
        <begin position="486"/>
        <end position="542"/>
    </location>
</feature>
<evidence type="ECO:0000256" key="3">
    <source>
        <dbReference type="ARBA" id="ARBA00022679"/>
    </source>
</evidence>
<dbReference type="Pfam" id="PF05206">
    <property type="entry name" value="TRM13"/>
    <property type="match status" value="3"/>
</dbReference>
<dbReference type="EC" id="2.1.1.225" evidence="12"/>
<evidence type="ECO:0000256" key="9">
    <source>
        <dbReference type="ARBA" id="ARBA00048165"/>
    </source>
</evidence>
<evidence type="ECO:0000256" key="12">
    <source>
        <dbReference type="RuleBase" id="RU367103"/>
    </source>
</evidence>
<keyword evidence="2 12" id="KW-0489">Methyltransferase</keyword>
<dbReference type="InterPro" id="IPR039044">
    <property type="entry name" value="Trm13"/>
</dbReference>
<feature type="domain" description="CHHC U11-48K-type" evidence="14">
    <location>
        <begin position="61"/>
        <end position="88"/>
    </location>
</feature>
<keyword evidence="6 12" id="KW-0479">Metal-binding</keyword>
<feature type="compositionally biased region" description="Acidic residues" evidence="13">
    <location>
        <begin position="616"/>
        <end position="625"/>
    </location>
</feature>
<dbReference type="PANTHER" id="PTHR12998">
    <property type="entry name" value="TRNA:M(4)X MODIFICATION ENZYME TRM13 HOMOLOG"/>
    <property type="match status" value="1"/>
</dbReference>
<dbReference type="InterPro" id="IPR021721">
    <property type="entry name" value="Znf_CCCH-type_TRM13"/>
</dbReference>
<evidence type="ECO:0000256" key="1">
    <source>
        <dbReference type="ARBA" id="ARBA00005265"/>
    </source>
</evidence>
<dbReference type="PANTHER" id="PTHR12998:SF0">
    <property type="entry name" value="TRNA:M(4)X MODIFICATION ENZYME TRM13 HOMOLOG"/>
    <property type="match status" value="1"/>
</dbReference>
<accession>A0ABQ5SAA6</accession>
<evidence type="ECO:0000313" key="16">
    <source>
        <dbReference type="Proteomes" id="UP001165090"/>
    </source>
</evidence>
<evidence type="ECO:0000256" key="2">
    <source>
        <dbReference type="ARBA" id="ARBA00022603"/>
    </source>
</evidence>
<proteinExistence type="inferred from homology"/>
<comment type="catalytic activity">
    <reaction evidence="10 12">
        <text>cytidine(4) in tRNA(Gly)(GCC) + S-adenosyl-L-methionine = 2'-O-methylcytidine(4) in tRNA(Gly)(GCC) + S-adenosyl-L-homocysteine + H(+)</text>
        <dbReference type="Rhea" id="RHEA:43192"/>
        <dbReference type="Rhea" id="RHEA-COMP:10399"/>
        <dbReference type="Rhea" id="RHEA-COMP:10400"/>
        <dbReference type="ChEBI" id="CHEBI:15378"/>
        <dbReference type="ChEBI" id="CHEBI:57856"/>
        <dbReference type="ChEBI" id="CHEBI:59789"/>
        <dbReference type="ChEBI" id="CHEBI:74495"/>
        <dbReference type="ChEBI" id="CHEBI:82748"/>
        <dbReference type="EC" id="2.1.1.225"/>
    </reaction>
</comment>
<name>A0ABQ5SAA6_9CHLO</name>
<sequence>MITKGSAAGSPHDNPELGRCHFFLGGRKSRFCRTLAIPGKRFCGNHLHVGDPVAAPTAPQRVPCPLDPNHTVLASELELHVSKRCPALALALRERAQPHFFEDVNVGSDAEPNLPPPPPRPPTRAAVVAIGAGSALVDTTAGPASGPGPSTSASSAEAVAPACLSAASIGCCRSTGPGIGGSVAILADDPGDGSGSAAKVPAGTPRSAAAWGPPLGPFQRGRAAQRAALARSLGEEAFMKLLARVEAAHTEACGPDLLVDCVMRPAECEEMLAAPSQLRPFDLKHGLQQASIVGNMQRVGLISPGQNGGAGVGVVELGAGKGYLGATLASSCGVDRLVATDVKSGFKLKADRRVRHIVFGRYRVDLKDYVPSATPELASAPPGSPWVAVAKHLCGAATDYGLRACITQDPLLGISTAVVGVATATATTMKAAWAGVTENSECKGQSGSGPAGRKRRRRGTREAEGLGRSEGALVGKELCKALVTESADGHAATGGPDTTQPYEPQHQLRGQEQEEQLHPQQRQKVPEGSGQPSVSSGNAGYSDGSGGAVLRGLAIAPCCHHRCGWRAYTGKPLFRRLGLSATDFELISWMTGWALCGHDTPAGAPVAEASAVNDVDCEVDGDDGGNDGGGVGTGGGGATISGPVNGSPGAASKTDCAPDSRTQPSPPLPAPRESEGTLPARNEAQDGEGDGNGTAMTPVVVAAADTELRPAALAAGHYVMDSSSTLSPMTLARGPTPEPLSTATFDPVFRLSRALRMAVGQKCKQLIDAGRLDWLRRRFRIVELVSYIGPEVTGENRLLLAVNPLWAPGAGVGSSGGRGDDGDGWPGSEGAAGLADPPVRPERRIEATGEGNAEA</sequence>
<comment type="catalytic activity">
    <reaction evidence="9 12">
        <text>cytidine(4) in tRNA(Pro) + S-adenosyl-L-methionine = 2'-O-methylcytidine(4) in tRNA(Pro) + S-adenosyl-L-homocysteine + H(+)</text>
        <dbReference type="Rhea" id="RHEA:32767"/>
        <dbReference type="Rhea" id="RHEA-COMP:10397"/>
        <dbReference type="Rhea" id="RHEA-COMP:10398"/>
        <dbReference type="ChEBI" id="CHEBI:15378"/>
        <dbReference type="ChEBI" id="CHEBI:57856"/>
        <dbReference type="ChEBI" id="CHEBI:59789"/>
        <dbReference type="ChEBI" id="CHEBI:74495"/>
        <dbReference type="ChEBI" id="CHEBI:82748"/>
        <dbReference type="EC" id="2.1.1.225"/>
    </reaction>
</comment>
<keyword evidence="7 12" id="KW-0863">Zinc-finger</keyword>
<keyword evidence="8 12" id="KW-0862">Zinc</keyword>
<comment type="catalytic activity">
    <reaction evidence="11 12">
        <text>adenosine(4) in tRNA(His) + S-adenosyl-L-methionine = 2'-O-methyladenosine(4) in tRNA(His) + S-adenosyl-L-homocysteine + H(+)</text>
        <dbReference type="Rhea" id="RHEA:43196"/>
        <dbReference type="Rhea" id="RHEA-COMP:10401"/>
        <dbReference type="Rhea" id="RHEA-COMP:10402"/>
        <dbReference type="ChEBI" id="CHEBI:15378"/>
        <dbReference type="ChEBI" id="CHEBI:57856"/>
        <dbReference type="ChEBI" id="CHEBI:59789"/>
        <dbReference type="ChEBI" id="CHEBI:74411"/>
        <dbReference type="ChEBI" id="CHEBI:74477"/>
        <dbReference type="EC" id="2.1.1.225"/>
    </reaction>
</comment>
<keyword evidence="16" id="KW-1185">Reference proteome</keyword>
<feature type="compositionally biased region" description="Polar residues" evidence="13">
    <location>
        <begin position="530"/>
        <end position="539"/>
    </location>
</feature>
<dbReference type="InterPro" id="IPR007871">
    <property type="entry name" value="Methyltransferase_TRM13"/>
</dbReference>
<evidence type="ECO:0000256" key="10">
    <source>
        <dbReference type="ARBA" id="ARBA00048635"/>
    </source>
</evidence>
<feature type="region of interest" description="Disordered" evidence="13">
    <location>
        <begin position="616"/>
        <end position="695"/>
    </location>
</feature>
<keyword evidence="3 12" id="KW-0808">Transferase</keyword>
<keyword evidence="5 12" id="KW-0819">tRNA processing</keyword>
<evidence type="ECO:0000313" key="15">
    <source>
        <dbReference type="EMBL" id="GLI66594.1"/>
    </source>
</evidence>
<gene>
    <name evidence="15" type="ORF">VaNZ11_010514</name>
</gene>
<dbReference type="InterPro" id="IPR022776">
    <property type="entry name" value="TRM13/UPF0224_CHHC_Znf_dom"/>
</dbReference>
<protein>
    <recommendedName>
        <fullName evidence="12">tRNA:m(4)X modification enzyme TRM13</fullName>
        <ecNumber evidence="12">2.1.1.225</ecNumber>
    </recommendedName>
</protein>
<dbReference type="Pfam" id="PF05253">
    <property type="entry name" value="zf-U11-48K"/>
    <property type="match status" value="1"/>
</dbReference>
<comment type="caution">
    <text evidence="15">The sequence shown here is derived from an EMBL/GenBank/DDBJ whole genome shotgun (WGS) entry which is preliminary data.</text>
</comment>
<reference evidence="15 16" key="1">
    <citation type="journal article" date="2023" name="IScience">
        <title>Expanded male sex-determining region conserved during the evolution of homothallism in the green alga Volvox.</title>
        <authorList>
            <person name="Yamamoto K."/>
            <person name="Matsuzaki R."/>
            <person name="Mahakham W."/>
            <person name="Heman W."/>
            <person name="Sekimoto H."/>
            <person name="Kawachi M."/>
            <person name="Minakuchi Y."/>
            <person name="Toyoda A."/>
            <person name="Nozaki H."/>
        </authorList>
    </citation>
    <scope>NUCLEOTIDE SEQUENCE [LARGE SCALE GENOMIC DNA]</scope>
    <source>
        <strain evidence="15 16">NIES-4468</strain>
    </source>
</reference>
<evidence type="ECO:0000256" key="5">
    <source>
        <dbReference type="ARBA" id="ARBA00022694"/>
    </source>
</evidence>
<evidence type="ECO:0000259" key="14">
    <source>
        <dbReference type="PROSITE" id="PS51800"/>
    </source>
</evidence>
<dbReference type="EMBL" id="BSDZ01000035">
    <property type="protein sequence ID" value="GLI66594.1"/>
    <property type="molecule type" value="Genomic_DNA"/>
</dbReference>
<dbReference type="Pfam" id="PF11722">
    <property type="entry name" value="zf-TRM13_CCCH"/>
    <property type="match status" value="1"/>
</dbReference>
<keyword evidence="4 12" id="KW-0949">S-adenosyl-L-methionine</keyword>
<comment type="similarity">
    <text evidence="1 12">Belongs to the methyltransferase TRM13 family.</text>
</comment>
<feature type="compositionally biased region" description="Gly residues" evidence="13">
    <location>
        <begin position="626"/>
        <end position="639"/>
    </location>
</feature>
<organism evidence="15 16">
    <name type="scientific">Volvox africanus</name>
    <dbReference type="NCBI Taxonomy" id="51714"/>
    <lineage>
        <taxon>Eukaryota</taxon>
        <taxon>Viridiplantae</taxon>
        <taxon>Chlorophyta</taxon>
        <taxon>core chlorophytes</taxon>
        <taxon>Chlorophyceae</taxon>
        <taxon>CS clade</taxon>
        <taxon>Chlamydomonadales</taxon>
        <taxon>Volvocaceae</taxon>
        <taxon>Volvox</taxon>
    </lineage>
</organism>
<evidence type="ECO:0000256" key="13">
    <source>
        <dbReference type="SAM" id="MobiDB-lite"/>
    </source>
</evidence>
<dbReference type="Proteomes" id="UP001165090">
    <property type="component" value="Unassembled WGS sequence"/>
</dbReference>
<evidence type="ECO:0000256" key="7">
    <source>
        <dbReference type="ARBA" id="ARBA00022771"/>
    </source>
</evidence>
<evidence type="ECO:0000256" key="6">
    <source>
        <dbReference type="ARBA" id="ARBA00022723"/>
    </source>
</evidence>
<evidence type="ECO:0000256" key="11">
    <source>
        <dbReference type="ARBA" id="ARBA00049393"/>
    </source>
</evidence>
<feature type="region of interest" description="Disordered" evidence="13">
    <location>
        <begin position="812"/>
        <end position="855"/>
    </location>
</feature>
<comment type="function">
    <text evidence="12">tRNA methylase which 2'-O-methylates cytidine(4) in tRNA(Pro) and tRNA(Gly)(GCC), and adenosine(4) in tRNA(His).</text>
</comment>
<evidence type="ECO:0000256" key="8">
    <source>
        <dbReference type="ARBA" id="ARBA00022833"/>
    </source>
</evidence>
<evidence type="ECO:0000256" key="4">
    <source>
        <dbReference type="ARBA" id="ARBA00022691"/>
    </source>
</evidence>
<feature type="region of interest" description="Disordered" evidence="13">
    <location>
        <begin position="439"/>
        <end position="469"/>
    </location>
</feature>